<evidence type="ECO:0000313" key="4">
    <source>
        <dbReference type="Proteomes" id="UP000192257"/>
    </source>
</evidence>
<comment type="caution">
    <text evidence="3">The sequence shown here is derived from an EMBL/GenBank/DDBJ whole genome shotgun (WGS) entry which is preliminary data.</text>
</comment>
<proteinExistence type="predicted"/>
<dbReference type="OrthoDB" id="267482at2759"/>
<sequence length="1312" mass="142076">MEGSNQGGKPSKGADFPTLTVLQERLPELFAAFERKKKGANGTRNSTDDNCMDLIHDRDAMALLQHLRASGCGASRICADVASESCGNSSAPAATLVSTPPLGPVERMQQKRVNTMPTKKRRKDGVSPLSTAGTSPSSFAIPASSGMDDNSGSTIAPPSRNRNAKSVLSESPRRLPRDALGSGGKVDGQFTADNSASDFSSGMAIVQLMQQCSGGVCLSLDRSDDAAEETDGASGGALSNPSVTNSSSSLNGGVTLPMGPLSERRLQAQLAAALSWGSPVTGMERDDEDEDDSGRMSRMRRSLADAPSNLDDPLMMMELLRCIDPHGHWVLQKADAGGDDVGNGEKLYGDDSDNGAVDVIEEDEEDEVDVRSFYGEDPDYLKKINKMDTLSLSTMRELATCWGIQFDEDEDDEVYRGNITEHFRLLAVTIVSVLSDRFEAQTSSTSSSPGGGGGGNNNNGNGNKRPQNGSLGSFPTDGTMSELVAQREDERVERVRRVLLSLRHDIFRLNSDHLRHFANIFGFVDRSCTPEEIFMAISALGVLTFFQPLPTPLLEKVCQELSIPTNDKATESVDPNQLPLLLAQKISHYFYPLRQSVPSITKFEFMPEMQIHEHAPGRYTCTIDHANLMKVLTLQRLISNRFSCNKIRWHAILTVVNEQISFCVWHRHSEALQVHMVIRTQDPKKKRKSNSNINNNNNNNNNKDSPQIQEISLKETSALYLEREIDAAPGELVGFENFVSLPDALRSSTMSQFGYRLYNSAEDRLVFQYAMELMNIDGSPFMDKGRTQSNSTHQNGKTTSTKRGSNQNGDPSNDSERAAALEEEKRQKEWGKVVFKLGKSETQGREIIEQAWNNCFRQLMNEHSKAYQKAVQKKKERERKLLLAKVGPNPELQRELDVLNQTVTTNRAQVAKLTKEKVKEEENIERLQVQIEEGNLELERLEQLLKSRNEVLSNVEAETANHLAKAKEREEAKRRKQEWTPALSIPELSTMRHETLAINDLQSFWAPPCTNGINSRDFGSAITPTRSSPQCSPQILPTAAPGMSPMALATTGSNGSGPSIPLPRSAAVSNGGTFSSSLLPSSTDGVIGADLTSWAPLTDSSGFTGIRGNNNMNTVGRYDSLSTAFSTQLPLLQTDSAHISGMDIMGGGSSVGQSSGFTVTAPFTTANAIARFTLDANARPFTPTSMVGGQTSSSTASHSNYTATAGVASVVPRSPATITSPMAGMSGQSPIVGSGVFPEKPRYTSVSTPVPASTTTAASTTSVTSSHGVFSTGPIQSTASLFGLPGPSNGMGTTPQQLDNGLSLNFTTAPWN</sequence>
<feature type="compositionally biased region" description="Basic and acidic residues" evidence="2">
    <location>
        <begin position="814"/>
        <end position="824"/>
    </location>
</feature>
<feature type="region of interest" description="Disordered" evidence="2">
    <location>
        <begin position="226"/>
        <end position="258"/>
    </location>
</feature>
<feature type="region of interest" description="Disordered" evidence="2">
    <location>
        <begin position="277"/>
        <end position="305"/>
    </location>
</feature>
<organism evidence="3 4">
    <name type="scientific">Trypanosoma theileri</name>
    <dbReference type="NCBI Taxonomy" id="67003"/>
    <lineage>
        <taxon>Eukaryota</taxon>
        <taxon>Discoba</taxon>
        <taxon>Euglenozoa</taxon>
        <taxon>Kinetoplastea</taxon>
        <taxon>Metakinetoplastina</taxon>
        <taxon>Trypanosomatida</taxon>
        <taxon>Trypanosomatidae</taxon>
        <taxon>Trypanosoma</taxon>
    </lineage>
</organism>
<accession>A0A1X0NVG1</accession>
<feature type="compositionally biased region" description="Polar residues" evidence="2">
    <location>
        <begin position="147"/>
        <end position="169"/>
    </location>
</feature>
<evidence type="ECO:0000313" key="3">
    <source>
        <dbReference type="EMBL" id="ORC88528.1"/>
    </source>
</evidence>
<dbReference type="EMBL" id="NBCO01000016">
    <property type="protein sequence ID" value="ORC88528.1"/>
    <property type="molecule type" value="Genomic_DNA"/>
</dbReference>
<keyword evidence="4" id="KW-1185">Reference proteome</keyword>
<evidence type="ECO:0000256" key="1">
    <source>
        <dbReference type="SAM" id="Coils"/>
    </source>
</evidence>
<feature type="region of interest" description="Disordered" evidence="2">
    <location>
        <begin position="441"/>
        <end position="478"/>
    </location>
</feature>
<gene>
    <name evidence="3" type="ORF">TM35_000161660</name>
</gene>
<feature type="region of interest" description="Disordered" evidence="2">
    <location>
        <begin position="109"/>
        <end position="189"/>
    </location>
</feature>
<feature type="region of interest" description="Disordered" evidence="2">
    <location>
        <begin position="781"/>
        <end position="824"/>
    </location>
</feature>
<evidence type="ECO:0000256" key="2">
    <source>
        <dbReference type="SAM" id="MobiDB-lite"/>
    </source>
</evidence>
<protein>
    <submittedName>
        <fullName evidence="3">Uncharacterized protein</fullName>
    </submittedName>
</protein>
<name>A0A1X0NVG1_9TRYP</name>
<feature type="compositionally biased region" description="Polar residues" evidence="2">
    <location>
        <begin position="787"/>
        <end position="812"/>
    </location>
</feature>
<dbReference type="Proteomes" id="UP000192257">
    <property type="component" value="Unassembled WGS sequence"/>
</dbReference>
<dbReference type="GeneID" id="39985818"/>
<feature type="coiled-coil region" evidence="1">
    <location>
        <begin position="910"/>
        <end position="958"/>
    </location>
</feature>
<dbReference type="RefSeq" id="XP_028882594.1">
    <property type="nucleotide sequence ID" value="XM_029026038.1"/>
</dbReference>
<dbReference type="VEuPathDB" id="TriTrypDB:TM35_000161660"/>
<feature type="region of interest" description="Disordered" evidence="2">
    <location>
        <begin position="680"/>
        <end position="707"/>
    </location>
</feature>
<feature type="compositionally biased region" description="Polar residues" evidence="2">
    <location>
        <begin position="464"/>
        <end position="478"/>
    </location>
</feature>
<feature type="compositionally biased region" description="Low complexity" evidence="2">
    <location>
        <begin position="242"/>
        <end position="256"/>
    </location>
</feature>
<reference evidence="3 4" key="1">
    <citation type="submission" date="2017-03" db="EMBL/GenBank/DDBJ databases">
        <title>An alternative strategy for trypanosome survival in the mammalian bloodstream revealed through genome and transcriptome analysis of the ubiquitous bovine parasite Trypanosoma (Megatrypanum) theileri.</title>
        <authorList>
            <person name="Kelly S."/>
            <person name="Ivens A."/>
            <person name="Mott A."/>
            <person name="O'Neill E."/>
            <person name="Emms D."/>
            <person name="Macleod O."/>
            <person name="Voorheis P."/>
            <person name="Matthews J."/>
            <person name="Matthews K."/>
            <person name="Carrington M."/>
        </authorList>
    </citation>
    <scope>NUCLEOTIDE SEQUENCE [LARGE SCALE GENOMIC DNA]</scope>
    <source>
        <strain evidence="3">Edinburgh</strain>
    </source>
</reference>
<feature type="compositionally biased region" description="Polar residues" evidence="2">
    <location>
        <begin position="128"/>
        <end position="138"/>
    </location>
</feature>
<keyword evidence="1" id="KW-0175">Coiled coil</keyword>
<feature type="compositionally biased region" description="Low complexity" evidence="2">
    <location>
        <begin position="690"/>
        <end position="703"/>
    </location>
</feature>